<sequence length="437" mass="51402">MRLLFILLLAYPLGYLLRYIRGKWVRHIYSIVIGVVLQVFMFKEGVLHFWGLGIVVYSIITFVDRKKQPWIVFVVCLAHLSFMHIYRMLFDYGNWSLDETTFLMPLISRLSSLGFVYADGAKDDKLLTKDQIERKVTTKPTIIEILSYISFPCACICGPFFEFRDYIDYIEGKGRYEKIPSCFTFLSKKLIEVLILLAFALVVPTYFKIDQLGTEWLYSKPLIFQYIYFMLTMFGYRTTYYVAWAVNDGAICLSGLSFSRVTKEGEAKFDKIISANAYELETCTVPREGIKHWNCMTAEWLRHYVYERIRPKDGKDPTLATIGTNLVSAFWHGFYPVYYNTFFFLAIVSEIGKDVFRLKHLFTFIPFSINPILRNLLVMTSLNYLCSGMGILEMKKAYAYYKMYYFYWHIVLIVSFIGLRFFLLPKFKQKKNKSKQE</sequence>
<evidence type="ECO:0000313" key="8">
    <source>
        <dbReference type="EMBL" id="CAI2361249.1"/>
    </source>
</evidence>
<keyword evidence="5 7" id="KW-0472">Membrane</keyword>
<feature type="transmembrane region" description="Helical" evidence="7">
    <location>
        <begin position="333"/>
        <end position="351"/>
    </location>
</feature>
<evidence type="ECO:0000256" key="2">
    <source>
        <dbReference type="ARBA" id="ARBA00022679"/>
    </source>
</evidence>
<keyword evidence="9" id="KW-1185">Reference proteome</keyword>
<gene>
    <name evidence="8" type="ORF">ECRASSUSDP1_LOCUS2559</name>
</gene>
<dbReference type="PANTHER" id="PTHR13906">
    <property type="entry name" value="PORCUPINE"/>
    <property type="match status" value="1"/>
</dbReference>
<name>A0AAD1U8X4_EUPCR</name>
<organism evidence="8 9">
    <name type="scientific">Euplotes crassus</name>
    <dbReference type="NCBI Taxonomy" id="5936"/>
    <lineage>
        <taxon>Eukaryota</taxon>
        <taxon>Sar</taxon>
        <taxon>Alveolata</taxon>
        <taxon>Ciliophora</taxon>
        <taxon>Intramacronucleata</taxon>
        <taxon>Spirotrichea</taxon>
        <taxon>Hypotrichia</taxon>
        <taxon>Euplotida</taxon>
        <taxon>Euplotidae</taxon>
        <taxon>Moneuplotes</taxon>
    </lineage>
</organism>
<comment type="subcellular location">
    <subcellularLocation>
        <location evidence="1">Membrane</location>
        <topology evidence="1">Multi-pass membrane protein</topology>
    </subcellularLocation>
</comment>
<feature type="transmembrane region" description="Helical" evidence="7">
    <location>
        <begin position="216"/>
        <end position="236"/>
    </location>
</feature>
<dbReference type="PANTHER" id="PTHR13906:SF4">
    <property type="entry name" value="LYSOPHOSPHOLIPID ACYLTRANSFERASE 6"/>
    <property type="match status" value="1"/>
</dbReference>
<evidence type="ECO:0000256" key="7">
    <source>
        <dbReference type="SAM" id="Phobius"/>
    </source>
</evidence>
<dbReference type="GO" id="GO:0016746">
    <property type="term" value="F:acyltransferase activity"/>
    <property type="evidence" value="ECO:0007669"/>
    <property type="project" value="UniProtKB-KW"/>
</dbReference>
<evidence type="ECO:0000256" key="4">
    <source>
        <dbReference type="ARBA" id="ARBA00022989"/>
    </source>
</evidence>
<feature type="transmembrane region" description="Helical" evidence="7">
    <location>
        <begin position="190"/>
        <end position="209"/>
    </location>
</feature>
<feature type="transmembrane region" description="Helical" evidence="7">
    <location>
        <begin position="46"/>
        <end position="63"/>
    </location>
</feature>
<dbReference type="EMBL" id="CAMPGE010002445">
    <property type="protein sequence ID" value="CAI2361249.1"/>
    <property type="molecule type" value="Genomic_DNA"/>
</dbReference>
<keyword evidence="6" id="KW-0012">Acyltransferase</keyword>
<comment type="caution">
    <text evidence="8">The sequence shown here is derived from an EMBL/GenBank/DDBJ whole genome shotgun (WGS) entry which is preliminary data.</text>
</comment>
<dbReference type="Proteomes" id="UP001295684">
    <property type="component" value="Unassembled WGS sequence"/>
</dbReference>
<evidence type="ECO:0000313" key="9">
    <source>
        <dbReference type="Proteomes" id="UP001295684"/>
    </source>
</evidence>
<feature type="transmembrane region" description="Helical" evidence="7">
    <location>
        <begin position="141"/>
        <end position="161"/>
    </location>
</feature>
<dbReference type="InterPro" id="IPR004299">
    <property type="entry name" value="MBOAT_fam"/>
</dbReference>
<reference evidence="8" key="1">
    <citation type="submission" date="2023-07" db="EMBL/GenBank/DDBJ databases">
        <authorList>
            <consortium name="AG Swart"/>
            <person name="Singh M."/>
            <person name="Singh A."/>
            <person name="Seah K."/>
            <person name="Emmerich C."/>
        </authorList>
    </citation>
    <scope>NUCLEOTIDE SEQUENCE</scope>
    <source>
        <strain evidence="8">DP1</strain>
    </source>
</reference>
<dbReference type="Pfam" id="PF03062">
    <property type="entry name" value="MBOAT"/>
    <property type="match status" value="1"/>
</dbReference>
<dbReference type="AlphaFoldDB" id="A0AAD1U8X4"/>
<evidence type="ECO:0000256" key="3">
    <source>
        <dbReference type="ARBA" id="ARBA00022692"/>
    </source>
</evidence>
<feature type="transmembrane region" description="Helical" evidence="7">
    <location>
        <begin position="404"/>
        <end position="423"/>
    </location>
</feature>
<evidence type="ECO:0000256" key="6">
    <source>
        <dbReference type="ARBA" id="ARBA00023315"/>
    </source>
</evidence>
<evidence type="ECO:0000256" key="1">
    <source>
        <dbReference type="ARBA" id="ARBA00004141"/>
    </source>
</evidence>
<feature type="transmembrane region" description="Helical" evidence="7">
    <location>
        <begin position="372"/>
        <end position="392"/>
    </location>
</feature>
<proteinExistence type="predicted"/>
<protein>
    <submittedName>
        <fullName evidence="8">Uncharacterized protein</fullName>
    </submittedName>
</protein>
<accession>A0AAD1U8X4</accession>
<feature type="transmembrane region" description="Helical" evidence="7">
    <location>
        <begin position="70"/>
        <end position="90"/>
    </location>
</feature>
<evidence type="ECO:0000256" key="5">
    <source>
        <dbReference type="ARBA" id="ARBA00023136"/>
    </source>
</evidence>
<dbReference type="GO" id="GO:0030258">
    <property type="term" value="P:lipid modification"/>
    <property type="evidence" value="ECO:0007669"/>
    <property type="project" value="TreeGrafter"/>
</dbReference>
<dbReference type="InterPro" id="IPR049941">
    <property type="entry name" value="LPLAT_7/PORCN-like"/>
</dbReference>
<keyword evidence="2" id="KW-0808">Transferase</keyword>
<keyword evidence="4 7" id="KW-1133">Transmembrane helix</keyword>
<dbReference type="GO" id="GO:0016020">
    <property type="term" value="C:membrane"/>
    <property type="evidence" value="ECO:0007669"/>
    <property type="project" value="UniProtKB-SubCell"/>
</dbReference>
<keyword evidence="3 7" id="KW-0812">Transmembrane</keyword>